<dbReference type="EMBL" id="FNPE01000006">
    <property type="protein sequence ID" value="SDY58195.1"/>
    <property type="molecule type" value="Genomic_DNA"/>
</dbReference>
<accession>A0A1H3L2U1</accession>
<keyword evidence="2" id="KW-0238">DNA-binding</keyword>
<dbReference type="PANTHER" id="PTHR30349:SF94">
    <property type="entry name" value="INTEGRASE_RECOMBINASE HI_1414-RELATED"/>
    <property type="match status" value="1"/>
</dbReference>
<evidence type="ECO:0000256" key="1">
    <source>
        <dbReference type="ARBA" id="ARBA00022908"/>
    </source>
</evidence>
<keyword evidence="1" id="KW-0229">DNA integration</keyword>
<keyword evidence="3" id="KW-0233">DNA recombination</keyword>
<reference evidence="5 6" key="1">
    <citation type="submission" date="2016-10" db="EMBL/GenBank/DDBJ databases">
        <authorList>
            <person name="de Groot N.N."/>
        </authorList>
    </citation>
    <scope>NUCLEOTIDE SEQUENCE [LARGE SCALE GENOMIC DNA]</scope>
    <source>
        <strain evidence="5 6">LMG 24775</strain>
    </source>
</reference>
<dbReference type="InterPro" id="IPR010998">
    <property type="entry name" value="Integrase_recombinase_N"/>
</dbReference>
<dbReference type="InterPro" id="IPR011010">
    <property type="entry name" value="DNA_brk_join_enz"/>
</dbReference>
<dbReference type="GO" id="GO:0015074">
    <property type="term" value="P:DNA integration"/>
    <property type="evidence" value="ECO:0007669"/>
    <property type="project" value="UniProtKB-KW"/>
</dbReference>
<dbReference type="PANTHER" id="PTHR30349">
    <property type="entry name" value="PHAGE INTEGRASE-RELATED"/>
    <property type="match status" value="1"/>
</dbReference>
<dbReference type="GO" id="GO:0006310">
    <property type="term" value="P:DNA recombination"/>
    <property type="evidence" value="ECO:0007669"/>
    <property type="project" value="UniProtKB-KW"/>
</dbReference>
<dbReference type="InterPro" id="IPR013762">
    <property type="entry name" value="Integrase-like_cat_sf"/>
</dbReference>
<evidence type="ECO:0000256" key="3">
    <source>
        <dbReference type="ARBA" id="ARBA00023172"/>
    </source>
</evidence>
<dbReference type="CDD" id="cd00796">
    <property type="entry name" value="INT_Rci_Hp1_C"/>
    <property type="match status" value="1"/>
</dbReference>
<evidence type="ECO:0000313" key="6">
    <source>
        <dbReference type="Proteomes" id="UP000183417"/>
    </source>
</evidence>
<sequence length="370" mass="41715">MGTITKRGELQWQAKVRRKGYPAQSRTFSYKEDAEKWVRDLERAADTGGVVDRREAEKNTLGAILLRYRAEVTPAKKSASIEAVKIDVILKDAVLPKLKMSAVTSSAVAAWRDRRLKQVSGATVNREIDVLSAVFNHARREWDVHVENPIPLIKRPDKARARDRRFSAEEERYLLAALTGGERLADGTFSKGARNPWLLPLVKLAIETAMRRGELLSLSWEHVDLVRQTAHLPDTKNGDPRTVPLSTRAVAILKALPTPEADEDFEGEKEVQRSGAVFPTTALALRKGFARAIERAQEQYRADCKQAKRRPVPGFLEDVHFHDTRHEAASRLAEKLTNVLELSAVTGHKDLRMLKRYYHPRAEDLAKKLG</sequence>
<gene>
    <name evidence="5" type="ORF">SAMN05421547_1069</name>
</gene>
<dbReference type="Gene3D" id="1.10.150.130">
    <property type="match status" value="1"/>
</dbReference>
<dbReference type="SUPFAM" id="SSF56349">
    <property type="entry name" value="DNA breaking-rejoining enzymes"/>
    <property type="match status" value="1"/>
</dbReference>
<evidence type="ECO:0000256" key="2">
    <source>
        <dbReference type="ARBA" id="ARBA00023125"/>
    </source>
</evidence>
<protein>
    <submittedName>
        <fullName evidence="5">Site-specific recombinase XerD</fullName>
    </submittedName>
</protein>
<dbReference type="InterPro" id="IPR050090">
    <property type="entry name" value="Tyrosine_recombinase_XerCD"/>
</dbReference>
<dbReference type="Gene3D" id="1.10.443.10">
    <property type="entry name" value="Intergrase catalytic core"/>
    <property type="match status" value="1"/>
</dbReference>
<dbReference type="PROSITE" id="PS51898">
    <property type="entry name" value="TYR_RECOMBINASE"/>
    <property type="match status" value="1"/>
</dbReference>
<evidence type="ECO:0000259" key="4">
    <source>
        <dbReference type="PROSITE" id="PS51898"/>
    </source>
</evidence>
<dbReference type="Pfam" id="PF00589">
    <property type="entry name" value="Phage_integrase"/>
    <property type="match status" value="1"/>
</dbReference>
<name>A0A1H3L2U1_9BURK</name>
<evidence type="ECO:0000313" key="5">
    <source>
        <dbReference type="EMBL" id="SDY58195.1"/>
    </source>
</evidence>
<dbReference type="InterPro" id="IPR057084">
    <property type="entry name" value="Int_N"/>
</dbReference>
<dbReference type="Pfam" id="PF24624">
    <property type="entry name" value="Int_N"/>
    <property type="match status" value="1"/>
</dbReference>
<dbReference type="InterPro" id="IPR002104">
    <property type="entry name" value="Integrase_catalytic"/>
</dbReference>
<dbReference type="Proteomes" id="UP000183417">
    <property type="component" value="Unassembled WGS sequence"/>
</dbReference>
<feature type="domain" description="Tyr recombinase" evidence="4">
    <location>
        <begin position="161"/>
        <end position="370"/>
    </location>
</feature>
<dbReference type="GeneID" id="94690464"/>
<dbReference type="AlphaFoldDB" id="A0A1H3L2U1"/>
<dbReference type="RefSeq" id="WP_016445612.1">
    <property type="nucleotide sequence ID" value="NZ_CP141274.1"/>
</dbReference>
<dbReference type="GO" id="GO:0003677">
    <property type="term" value="F:DNA binding"/>
    <property type="evidence" value="ECO:0007669"/>
    <property type="project" value="UniProtKB-KW"/>
</dbReference>
<organism evidence="5 6">
    <name type="scientific">Delftia lacustris</name>
    <dbReference type="NCBI Taxonomy" id="558537"/>
    <lineage>
        <taxon>Bacteria</taxon>
        <taxon>Pseudomonadati</taxon>
        <taxon>Pseudomonadota</taxon>
        <taxon>Betaproteobacteria</taxon>
        <taxon>Burkholderiales</taxon>
        <taxon>Comamonadaceae</taxon>
        <taxon>Delftia</taxon>
    </lineage>
</organism>
<proteinExistence type="predicted"/>